<feature type="compositionally biased region" description="Polar residues" evidence="1">
    <location>
        <begin position="376"/>
        <end position="398"/>
    </location>
</feature>
<protein>
    <submittedName>
        <fullName evidence="3">Uncharacterized protein</fullName>
    </submittedName>
</protein>
<evidence type="ECO:0000313" key="3">
    <source>
        <dbReference type="EMBL" id="SDM53403.1"/>
    </source>
</evidence>
<organism evidence="3 4">
    <name type="scientific">Lachnospira pectinoschiza</name>
    <dbReference type="NCBI Taxonomy" id="28052"/>
    <lineage>
        <taxon>Bacteria</taxon>
        <taxon>Bacillati</taxon>
        <taxon>Bacillota</taxon>
        <taxon>Clostridia</taxon>
        <taxon>Lachnospirales</taxon>
        <taxon>Lachnospiraceae</taxon>
        <taxon>Lachnospira</taxon>
    </lineage>
</organism>
<dbReference type="Proteomes" id="UP000187651">
    <property type="component" value="Unassembled WGS sequence"/>
</dbReference>
<dbReference type="EMBL" id="FNHZ01000001">
    <property type="protein sequence ID" value="SDM53403.1"/>
    <property type="molecule type" value="Genomic_DNA"/>
</dbReference>
<accession>A0A1G9U0R3</accession>
<sequence>MKLLFRGSRLKRVALTICSFILMLTTVLAIDLQLSKEDVLAAKKAEKYIDSSYDIELINEEEMIYQIQINLNKKSNKASQKISINDFQAYIDADMFTYSNIDGDSIKMTINGTEYSNEELKLLNTYGYSKKDEKISIRDIDAFDNLKITFTITPIDKEKMKAGETNLYKTLKVSYKYNYKESGKSKTQKSDKTFSINPVNSMKVAYYRDKISNEKDIHFDYIYYKGTENIPNVKVGKVFNADTINCDKHRDLSKTIGEDVDVIIIGNTDVYPNYLTYGVTGPNIDNNIVTVLYRYKYPYEVDYFLEGESEASYIVKASSYLDADIPYMDKASELVKYSKAFENVDEEGTVELLGTGKVSKNEESNKVKVTFKKSEAQTQSEPEAATNQDTTQSEQTNPEGEVAANEDDILKDETAGVEAEGEVAMEVAAEEVDVYVEENQVASAKTKATYEVAADTSQVGDSNATRMNLLFIISILATMAAVAVLVYEKVNANYHKEN</sequence>
<feature type="transmembrane region" description="Helical" evidence="2">
    <location>
        <begin position="467"/>
        <end position="487"/>
    </location>
</feature>
<proteinExistence type="predicted"/>
<gene>
    <name evidence="3" type="ORF">SAMN05216544_0565</name>
</gene>
<evidence type="ECO:0000256" key="1">
    <source>
        <dbReference type="SAM" id="MobiDB-lite"/>
    </source>
</evidence>
<keyword evidence="4" id="KW-1185">Reference proteome</keyword>
<keyword evidence="2" id="KW-0472">Membrane</keyword>
<dbReference type="AlphaFoldDB" id="A0A1G9U0R3"/>
<reference evidence="4" key="1">
    <citation type="submission" date="2016-10" db="EMBL/GenBank/DDBJ databases">
        <authorList>
            <person name="Varghese N."/>
            <person name="Submissions S."/>
        </authorList>
    </citation>
    <scope>NUCLEOTIDE SEQUENCE [LARGE SCALE GENOMIC DNA]</scope>
    <source>
        <strain evidence="4">M83</strain>
    </source>
</reference>
<dbReference type="RefSeq" id="WP_074520818.1">
    <property type="nucleotide sequence ID" value="NZ_FNHZ01000001.1"/>
</dbReference>
<keyword evidence="2" id="KW-0812">Transmembrane</keyword>
<evidence type="ECO:0000256" key="2">
    <source>
        <dbReference type="SAM" id="Phobius"/>
    </source>
</evidence>
<feature type="region of interest" description="Disordered" evidence="1">
    <location>
        <begin position="370"/>
        <end position="408"/>
    </location>
</feature>
<name>A0A1G9U0R3_9FIRM</name>
<evidence type="ECO:0000313" key="4">
    <source>
        <dbReference type="Proteomes" id="UP000187651"/>
    </source>
</evidence>
<keyword evidence="2" id="KW-1133">Transmembrane helix</keyword>